<keyword evidence="2" id="KW-1185">Reference proteome</keyword>
<dbReference type="EMBL" id="BMED01000003">
    <property type="protein sequence ID" value="GGC81364.1"/>
    <property type="molecule type" value="Genomic_DNA"/>
</dbReference>
<dbReference type="Proteomes" id="UP000637423">
    <property type="component" value="Unassembled WGS sequence"/>
</dbReference>
<name>A0A916URC1_9BURK</name>
<dbReference type="AlphaFoldDB" id="A0A916URC1"/>
<sequence length="90" mass="9723">MVGAMHRLSGPDRQARPKTVTAISPDRHADDDCAFAIADQPIGKVNEKHLLGELIVRSYKLLSMRAAAFAAHNAPAQCVTCINVLCLKGR</sequence>
<proteinExistence type="predicted"/>
<protein>
    <submittedName>
        <fullName evidence="1">Uncharacterized protein</fullName>
    </submittedName>
</protein>
<evidence type="ECO:0000313" key="2">
    <source>
        <dbReference type="Proteomes" id="UP000637423"/>
    </source>
</evidence>
<comment type="caution">
    <text evidence="1">The sequence shown here is derived from an EMBL/GenBank/DDBJ whole genome shotgun (WGS) entry which is preliminary data.</text>
</comment>
<reference evidence="1" key="2">
    <citation type="submission" date="2020-09" db="EMBL/GenBank/DDBJ databases">
        <authorList>
            <person name="Sun Q."/>
            <person name="Zhou Y."/>
        </authorList>
    </citation>
    <scope>NUCLEOTIDE SEQUENCE</scope>
    <source>
        <strain evidence="1">CGMCC 1.10998</strain>
    </source>
</reference>
<evidence type="ECO:0000313" key="1">
    <source>
        <dbReference type="EMBL" id="GGC81364.1"/>
    </source>
</evidence>
<reference evidence="1" key="1">
    <citation type="journal article" date="2014" name="Int. J. Syst. Evol. Microbiol.">
        <title>Complete genome sequence of Corynebacterium casei LMG S-19264T (=DSM 44701T), isolated from a smear-ripened cheese.</title>
        <authorList>
            <consortium name="US DOE Joint Genome Institute (JGI-PGF)"/>
            <person name="Walter F."/>
            <person name="Albersmeier A."/>
            <person name="Kalinowski J."/>
            <person name="Ruckert C."/>
        </authorList>
    </citation>
    <scope>NUCLEOTIDE SEQUENCE</scope>
    <source>
        <strain evidence="1">CGMCC 1.10998</strain>
    </source>
</reference>
<organism evidence="1 2">
    <name type="scientific">Undibacterium terreum</name>
    <dbReference type="NCBI Taxonomy" id="1224302"/>
    <lineage>
        <taxon>Bacteria</taxon>
        <taxon>Pseudomonadati</taxon>
        <taxon>Pseudomonadota</taxon>
        <taxon>Betaproteobacteria</taxon>
        <taxon>Burkholderiales</taxon>
        <taxon>Oxalobacteraceae</taxon>
        <taxon>Undibacterium</taxon>
    </lineage>
</organism>
<gene>
    <name evidence="1" type="ORF">GCM10011396_30730</name>
</gene>
<accession>A0A916URC1</accession>